<dbReference type="GO" id="GO:0051301">
    <property type="term" value="P:cell division"/>
    <property type="evidence" value="ECO:0007669"/>
    <property type="project" value="UniProtKB-KW"/>
</dbReference>
<comment type="similarity">
    <text evidence="1">Belongs to the MurCDEF family. MurE subfamily.</text>
</comment>
<dbReference type="InterPro" id="IPR018109">
    <property type="entry name" value="Folylpolyglutamate_synth_CS"/>
</dbReference>
<comment type="caution">
    <text evidence="12">The sequence shown here is derived from an EMBL/GenBank/DDBJ whole genome shotgun (WGS) entry which is preliminary data.</text>
</comment>
<organism evidence="12 13">
    <name type="scientific">Candidatus Magasanikbacteria bacterium GW2011_GWA2_46_17</name>
    <dbReference type="NCBI Taxonomy" id="1619042"/>
    <lineage>
        <taxon>Bacteria</taxon>
        <taxon>Candidatus Magasanikiibacteriota</taxon>
    </lineage>
</organism>
<keyword evidence="2" id="KW-0963">Cytoplasm</keyword>
<dbReference type="InterPro" id="IPR013221">
    <property type="entry name" value="Mur_ligase_cen"/>
</dbReference>
<dbReference type="GO" id="GO:0005524">
    <property type="term" value="F:ATP binding"/>
    <property type="evidence" value="ECO:0007669"/>
    <property type="project" value="UniProtKB-KW"/>
</dbReference>
<dbReference type="UniPathway" id="UPA00219"/>
<dbReference type="SUPFAM" id="SSF53623">
    <property type="entry name" value="MurD-like peptide ligases, catalytic domain"/>
    <property type="match status" value="1"/>
</dbReference>
<dbReference type="GO" id="GO:0071555">
    <property type="term" value="P:cell wall organization"/>
    <property type="evidence" value="ECO:0007669"/>
    <property type="project" value="UniProtKB-KW"/>
</dbReference>
<dbReference type="PROSITE" id="PS01011">
    <property type="entry name" value="FOLYLPOLYGLU_SYNT_1"/>
    <property type="match status" value="1"/>
</dbReference>
<comment type="subcellular location">
    <subcellularLocation>
        <location evidence="9">Cytoplasm</location>
    </subcellularLocation>
</comment>
<dbReference type="Pfam" id="PF02875">
    <property type="entry name" value="Mur_ligase_C"/>
    <property type="match status" value="1"/>
</dbReference>
<dbReference type="PANTHER" id="PTHR23135">
    <property type="entry name" value="MUR LIGASE FAMILY MEMBER"/>
    <property type="match status" value="1"/>
</dbReference>
<dbReference type="PANTHER" id="PTHR23135:SF4">
    <property type="entry name" value="UDP-N-ACETYLMURAMOYL-L-ALANYL-D-GLUTAMATE--2,6-DIAMINOPIMELATE LIGASE MURE HOMOLOG, CHLOROPLASTIC"/>
    <property type="match status" value="1"/>
</dbReference>
<dbReference type="Pfam" id="PF08245">
    <property type="entry name" value="Mur_ligase_M"/>
    <property type="match status" value="1"/>
</dbReference>
<accession>A0A0G1RZB6</accession>
<keyword evidence="9" id="KW-0132">Cell division</keyword>
<evidence type="ECO:0000256" key="1">
    <source>
        <dbReference type="ARBA" id="ARBA00005898"/>
    </source>
</evidence>
<evidence type="ECO:0000256" key="2">
    <source>
        <dbReference type="ARBA" id="ARBA00022490"/>
    </source>
</evidence>
<dbReference type="EMBL" id="LCMA01000010">
    <property type="protein sequence ID" value="KKU26300.1"/>
    <property type="molecule type" value="Genomic_DNA"/>
</dbReference>
<dbReference type="GO" id="GO:0005737">
    <property type="term" value="C:cytoplasm"/>
    <property type="evidence" value="ECO:0007669"/>
    <property type="project" value="UniProtKB-SubCell"/>
</dbReference>
<evidence type="ECO:0000256" key="4">
    <source>
        <dbReference type="ARBA" id="ARBA00022741"/>
    </source>
</evidence>
<evidence type="ECO:0000256" key="7">
    <source>
        <dbReference type="ARBA" id="ARBA00022984"/>
    </source>
</evidence>
<evidence type="ECO:0000256" key="6">
    <source>
        <dbReference type="ARBA" id="ARBA00022960"/>
    </source>
</evidence>
<dbReference type="AlphaFoldDB" id="A0A0G1RZB6"/>
<dbReference type="GO" id="GO:0008360">
    <property type="term" value="P:regulation of cell shape"/>
    <property type="evidence" value="ECO:0007669"/>
    <property type="project" value="UniProtKB-KW"/>
</dbReference>
<evidence type="ECO:0000259" key="10">
    <source>
        <dbReference type="Pfam" id="PF02875"/>
    </source>
</evidence>
<comment type="pathway">
    <text evidence="9">Cell wall biogenesis; peptidoglycan biosynthesis.</text>
</comment>
<evidence type="ECO:0000256" key="9">
    <source>
        <dbReference type="RuleBase" id="RU004135"/>
    </source>
</evidence>
<dbReference type="NCBIfam" id="TIGR01085">
    <property type="entry name" value="murE"/>
    <property type="match status" value="1"/>
</dbReference>
<keyword evidence="5" id="KW-0067">ATP-binding</keyword>
<dbReference type="InterPro" id="IPR005761">
    <property type="entry name" value="UDP-N-AcMur-Glu-dNH2Pim_ligase"/>
</dbReference>
<evidence type="ECO:0000259" key="11">
    <source>
        <dbReference type="Pfam" id="PF08245"/>
    </source>
</evidence>
<protein>
    <submittedName>
        <fullName evidence="12">UDP-N-acetylmuramyl-tripeptide synthetase</fullName>
    </submittedName>
</protein>
<keyword evidence="9" id="KW-0131">Cell cycle</keyword>
<dbReference type="GO" id="GO:0004326">
    <property type="term" value="F:tetrahydrofolylpolyglutamate synthase activity"/>
    <property type="evidence" value="ECO:0007669"/>
    <property type="project" value="InterPro"/>
</dbReference>
<keyword evidence="7 9" id="KW-0573">Peptidoglycan synthesis</keyword>
<evidence type="ECO:0000313" key="12">
    <source>
        <dbReference type="EMBL" id="KKU26300.1"/>
    </source>
</evidence>
<keyword evidence="3" id="KW-0436">Ligase</keyword>
<proteinExistence type="inferred from homology"/>
<feature type="domain" description="Mur ligase C-terminal" evidence="10">
    <location>
        <begin position="270"/>
        <end position="405"/>
    </location>
</feature>
<keyword evidence="6 9" id="KW-0133">Cell shape</keyword>
<evidence type="ECO:0000256" key="8">
    <source>
        <dbReference type="ARBA" id="ARBA00023316"/>
    </source>
</evidence>
<dbReference type="Proteomes" id="UP000034175">
    <property type="component" value="Unassembled WGS sequence"/>
</dbReference>
<keyword evidence="4" id="KW-0547">Nucleotide-binding</keyword>
<dbReference type="Gene3D" id="3.40.1190.10">
    <property type="entry name" value="Mur-like, catalytic domain"/>
    <property type="match status" value="1"/>
</dbReference>
<evidence type="ECO:0000313" key="13">
    <source>
        <dbReference type="Proteomes" id="UP000034175"/>
    </source>
</evidence>
<dbReference type="InterPro" id="IPR036615">
    <property type="entry name" value="Mur_ligase_C_dom_sf"/>
</dbReference>
<gene>
    <name evidence="12" type="ORF">UX39_C0010G0012</name>
</gene>
<feature type="domain" description="Mur ligase central" evidence="11">
    <location>
        <begin position="33"/>
        <end position="247"/>
    </location>
</feature>
<name>A0A0G1RZB6_9BACT</name>
<dbReference type="SUPFAM" id="SSF53244">
    <property type="entry name" value="MurD-like peptide ligases, peptide-binding domain"/>
    <property type="match status" value="1"/>
</dbReference>
<dbReference type="InterPro" id="IPR004101">
    <property type="entry name" value="Mur_ligase_C"/>
</dbReference>
<sequence>MMDKLKKIFHFFIPQIADIVYGYPGKKMVVIGVTGTKGKSTTCKLISSVLEAGGNKVGLMSTVEFKIGDHAVPNDKKMSMLGRGQIQKMLREMVKAGCRYAVIETSSEGILQYRHLGVHYDIVVFTNLGTEHSERHGGFENLKRDKGKIFADMNKEKHKRIDGKKVDRVIVANTDDKNADYYLGFNADKKIAYCLNNDIQYSIFHILKGSIIKSGSQGSQFDIGDKKYEIRIQGEFNVYNALAAVAVGESRGIPEDKIAKGLASVTLVPGRMEFIDEGQDFKVIVDYAHEPLSYAGLFSSCKEMMKGTGGRLIAVIGSDGGGRDKGKRRKMGEIAGKMADYVVVTDVNCHDEDPLEIAEMLAKGSREAGKKDGDNLFVEIDRRQGIEKAISLARANDIIVITAKGTEPCIVVADGKRIPWDDRKVAREVLRRK</sequence>
<evidence type="ECO:0000256" key="3">
    <source>
        <dbReference type="ARBA" id="ARBA00022598"/>
    </source>
</evidence>
<dbReference type="Gene3D" id="3.90.190.20">
    <property type="entry name" value="Mur ligase, C-terminal domain"/>
    <property type="match status" value="1"/>
</dbReference>
<reference evidence="12 13" key="1">
    <citation type="journal article" date="2015" name="Nature">
        <title>rRNA introns, odd ribosomes, and small enigmatic genomes across a large radiation of phyla.</title>
        <authorList>
            <person name="Brown C.T."/>
            <person name="Hug L.A."/>
            <person name="Thomas B.C."/>
            <person name="Sharon I."/>
            <person name="Castelle C.J."/>
            <person name="Singh A."/>
            <person name="Wilkins M.J."/>
            <person name="Williams K.H."/>
            <person name="Banfield J.F."/>
        </authorList>
    </citation>
    <scope>NUCLEOTIDE SEQUENCE [LARGE SCALE GENOMIC DNA]</scope>
</reference>
<dbReference type="InterPro" id="IPR036565">
    <property type="entry name" value="Mur-like_cat_sf"/>
</dbReference>
<evidence type="ECO:0000256" key="5">
    <source>
        <dbReference type="ARBA" id="ARBA00022840"/>
    </source>
</evidence>
<keyword evidence="8 9" id="KW-0961">Cell wall biogenesis/degradation</keyword>
<dbReference type="GO" id="GO:0009252">
    <property type="term" value="P:peptidoglycan biosynthetic process"/>
    <property type="evidence" value="ECO:0007669"/>
    <property type="project" value="UniProtKB-UniPathway"/>
</dbReference>